<dbReference type="PANTHER" id="PTHR30486:SF6">
    <property type="entry name" value="TYPE IV PILUS RETRACTATION ATPASE PILT"/>
    <property type="match status" value="1"/>
</dbReference>
<evidence type="ECO:0000313" key="4">
    <source>
        <dbReference type="Proteomes" id="UP001529338"/>
    </source>
</evidence>
<dbReference type="CDD" id="cd01130">
    <property type="entry name" value="VirB11-like_ATPase"/>
    <property type="match status" value="1"/>
</dbReference>
<dbReference type="InterPro" id="IPR022399">
    <property type="entry name" value="TadA-like_ATPase"/>
</dbReference>
<name>A0ABT7SE63_9CELL</name>
<evidence type="ECO:0000256" key="1">
    <source>
        <dbReference type="ARBA" id="ARBA00006611"/>
    </source>
</evidence>
<keyword evidence="4" id="KW-1185">Reference proteome</keyword>
<feature type="domain" description="Bacterial type II secretion system protein E" evidence="2">
    <location>
        <begin position="63"/>
        <end position="334"/>
    </location>
</feature>
<organism evidence="3 4">
    <name type="scientific">Cellulomonas alba</name>
    <dbReference type="NCBI Taxonomy" id="3053467"/>
    <lineage>
        <taxon>Bacteria</taxon>
        <taxon>Bacillati</taxon>
        <taxon>Actinomycetota</taxon>
        <taxon>Actinomycetes</taxon>
        <taxon>Micrococcales</taxon>
        <taxon>Cellulomonadaceae</taxon>
        <taxon>Cellulomonas</taxon>
    </lineage>
</organism>
<sequence length="392" mass="40714">MTGEEAAAAVVELVRHRVAGRPAPPDEALAVTVAETAREAGLVLGAQGLALLVGRVRDDVWGAGPLQPFLDDPDVTDVLVNGPDDVWVDRAGRLTHAPVRLGTGADVRALAVRLAASAGQRLDDAAPVVDARLADGTRLHAVLPPLAGVCTLLSLRTVRRRAFALAALTASGTLAPGLEVLLTALVRARATILVSGSTGAGKTTLLAALVGVVPRDERVVVIEESEELRPEHPHVVRLLARSANVEGAGRVDLTDLVRQALRMRPDRIVLGECRGPEVRDVLGALNTGHDGGFATLHANTAADVPARLEALGALAGLTQDALAAQAASALDVVLHVRREGGRRYVAEAGVVRRAAGGRLEVATALVCDARGTTVRHDAYDALVRLAERPAGS</sequence>
<dbReference type="Gene3D" id="3.30.450.380">
    <property type="match status" value="1"/>
</dbReference>
<dbReference type="Pfam" id="PF00437">
    <property type="entry name" value="T2SSE"/>
    <property type="match status" value="1"/>
</dbReference>
<dbReference type="SUPFAM" id="SSF52540">
    <property type="entry name" value="P-loop containing nucleoside triphosphate hydrolases"/>
    <property type="match status" value="1"/>
</dbReference>
<evidence type="ECO:0000259" key="2">
    <source>
        <dbReference type="Pfam" id="PF00437"/>
    </source>
</evidence>
<evidence type="ECO:0000313" key="3">
    <source>
        <dbReference type="EMBL" id="MDM7854469.1"/>
    </source>
</evidence>
<dbReference type="NCBIfam" id="TIGR03819">
    <property type="entry name" value="heli_sec_ATPase"/>
    <property type="match status" value="1"/>
</dbReference>
<reference evidence="3 4" key="1">
    <citation type="submission" date="2023-06" db="EMBL/GenBank/DDBJ databases">
        <title>Cellulomonas sp. MW4 Whole genome sequence.</title>
        <authorList>
            <person name="Park S."/>
        </authorList>
    </citation>
    <scope>NUCLEOTIDE SEQUENCE [LARGE SCALE GENOMIC DNA]</scope>
    <source>
        <strain evidence="3 4">MW4</strain>
    </source>
</reference>
<accession>A0ABT7SE63</accession>
<proteinExistence type="inferred from homology"/>
<dbReference type="InterPro" id="IPR027417">
    <property type="entry name" value="P-loop_NTPase"/>
</dbReference>
<gene>
    <name evidence="3" type="ORF">QRT04_05950</name>
</gene>
<comment type="caution">
    <text evidence="3">The sequence shown here is derived from an EMBL/GenBank/DDBJ whole genome shotgun (WGS) entry which is preliminary data.</text>
</comment>
<protein>
    <submittedName>
        <fullName evidence="3">TadA family conjugal transfer-associated ATPase</fullName>
    </submittedName>
</protein>
<dbReference type="Gene3D" id="3.40.50.300">
    <property type="entry name" value="P-loop containing nucleotide triphosphate hydrolases"/>
    <property type="match status" value="1"/>
</dbReference>
<dbReference type="PANTHER" id="PTHR30486">
    <property type="entry name" value="TWITCHING MOTILITY PROTEIN PILT"/>
    <property type="match status" value="1"/>
</dbReference>
<dbReference type="InterPro" id="IPR001482">
    <property type="entry name" value="T2SS/T4SS_dom"/>
</dbReference>
<comment type="similarity">
    <text evidence="1">Belongs to the GSP E family.</text>
</comment>
<dbReference type="Proteomes" id="UP001529338">
    <property type="component" value="Unassembled WGS sequence"/>
</dbReference>
<dbReference type="EMBL" id="JAUCGQ010000001">
    <property type="protein sequence ID" value="MDM7854469.1"/>
    <property type="molecule type" value="Genomic_DNA"/>
</dbReference>
<dbReference type="InterPro" id="IPR050921">
    <property type="entry name" value="T4SS_GSP_E_ATPase"/>
</dbReference>
<dbReference type="RefSeq" id="WP_289454239.1">
    <property type="nucleotide sequence ID" value="NZ_JAUCGQ010000001.1"/>
</dbReference>